<sequence length="118" mass="13269">MAVTNSDAELILNKKQTMMEQLRPTYQHEVALQKFVHQNMNKSKIASMIYGICKNNGNSIGYSYGDTSEQPSTSVCISKTPPHLYSTFTSESAQEKTMKFADCQKLKTSHLSNKELRG</sequence>
<dbReference type="AlphaFoldDB" id="A0A2K3P0P3"/>
<evidence type="ECO:0000313" key="2">
    <source>
        <dbReference type="Proteomes" id="UP000236291"/>
    </source>
</evidence>
<name>A0A2K3P0P3_TRIPR</name>
<protein>
    <submittedName>
        <fullName evidence="1">Uncharacterized protein</fullName>
    </submittedName>
</protein>
<evidence type="ECO:0000313" key="1">
    <source>
        <dbReference type="EMBL" id="PNY08862.1"/>
    </source>
</evidence>
<proteinExistence type="predicted"/>
<dbReference type="Proteomes" id="UP000236291">
    <property type="component" value="Unassembled WGS sequence"/>
</dbReference>
<gene>
    <name evidence="1" type="ORF">L195_g005399</name>
</gene>
<comment type="caution">
    <text evidence="1">The sequence shown here is derived from an EMBL/GenBank/DDBJ whole genome shotgun (WGS) entry which is preliminary data.</text>
</comment>
<accession>A0A2K3P0P3</accession>
<reference evidence="1 2" key="1">
    <citation type="journal article" date="2014" name="Am. J. Bot.">
        <title>Genome assembly and annotation for red clover (Trifolium pratense; Fabaceae).</title>
        <authorList>
            <person name="Istvanek J."/>
            <person name="Jaros M."/>
            <person name="Krenek A."/>
            <person name="Repkova J."/>
        </authorList>
    </citation>
    <scope>NUCLEOTIDE SEQUENCE [LARGE SCALE GENOMIC DNA]</scope>
    <source>
        <strain evidence="2">cv. Tatra</strain>
        <tissue evidence="1">Young leaves</tissue>
    </source>
</reference>
<dbReference type="EMBL" id="ASHM01002781">
    <property type="protein sequence ID" value="PNY08862.1"/>
    <property type="molecule type" value="Genomic_DNA"/>
</dbReference>
<organism evidence="1 2">
    <name type="scientific">Trifolium pratense</name>
    <name type="common">Red clover</name>
    <dbReference type="NCBI Taxonomy" id="57577"/>
    <lineage>
        <taxon>Eukaryota</taxon>
        <taxon>Viridiplantae</taxon>
        <taxon>Streptophyta</taxon>
        <taxon>Embryophyta</taxon>
        <taxon>Tracheophyta</taxon>
        <taxon>Spermatophyta</taxon>
        <taxon>Magnoliopsida</taxon>
        <taxon>eudicotyledons</taxon>
        <taxon>Gunneridae</taxon>
        <taxon>Pentapetalae</taxon>
        <taxon>rosids</taxon>
        <taxon>fabids</taxon>
        <taxon>Fabales</taxon>
        <taxon>Fabaceae</taxon>
        <taxon>Papilionoideae</taxon>
        <taxon>50 kb inversion clade</taxon>
        <taxon>NPAAA clade</taxon>
        <taxon>Hologalegina</taxon>
        <taxon>IRL clade</taxon>
        <taxon>Trifolieae</taxon>
        <taxon>Trifolium</taxon>
    </lineage>
</organism>
<reference evidence="1 2" key="2">
    <citation type="journal article" date="2017" name="Front. Plant Sci.">
        <title>Gene Classification and Mining of Molecular Markers Useful in Red Clover (Trifolium pratense) Breeding.</title>
        <authorList>
            <person name="Istvanek J."/>
            <person name="Dluhosova J."/>
            <person name="Dluhos P."/>
            <person name="Patkova L."/>
            <person name="Nedelnik J."/>
            <person name="Repkova J."/>
        </authorList>
    </citation>
    <scope>NUCLEOTIDE SEQUENCE [LARGE SCALE GENOMIC DNA]</scope>
    <source>
        <strain evidence="2">cv. Tatra</strain>
        <tissue evidence="1">Young leaves</tissue>
    </source>
</reference>